<dbReference type="EMBL" id="JASBNA010000069">
    <property type="protein sequence ID" value="KAK7678656.1"/>
    <property type="molecule type" value="Genomic_DNA"/>
</dbReference>
<keyword evidence="3" id="KW-1185">Reference proteome</keyword>
<accession>A0AAW0FDC6</accession>
<feature type="region of interest" description="Disordered" evidence="1">
    <location>
        <begin position="1"/>
        <end position="168"/>
    </location>
</feature>
<evidence type="ECO:0000313" key="3">
    <source>
        <dbReference type="Proteomes" id="UP001385951"/>
    </source>
</evidence>
<reference evidence="2 3" key="1">
    <citation type="submission" date="2022-09" db="EMBL/GenBank/DDBJ databases">
        <authorList>
            <person name="Palmer J.M."/>
        </authorList>
    </citation>
    <scope>NUCLEOTIDE SEQUENCE [LARGE SCALE GENOMIC DNA]</scope>
    <source>
        <strain evidence="2 3">DSM 7382</strain>
    </source>
</reference>
<name>A0AAW0FDC6_9APHY</name>
<dbReference type="Proteomes" id="UP001385951">
    <property type="component" value="Unassembled WGS sequence"/>
</dbReference>
<dbReference type="AlphaFoldDB" id="A0AAW0FDC6"/>
<comment type="caution">
    <text evidence="2">The sequence shown here is derived from an EMBL/GenBank/DDBJ whole genome shotgun (WGS) entry which is preliminary data.</text>
</comment>
<evidence type="ECO:0000256" key="1">
    <source>
        <dbReference type="SAM" id="MobiDB-lite"/>
    </source>
</evidence>
<gene>
    <name evidence="2" type="ORF">QCA50_018384</name>
</gene>
<protein>
    <submittedName>
        <fullName evidence="2">Uncharacterized protein</fullName>
    </submittedName>
</protein>
<feature type="compositionally biased region" description="Basic and acidic residues" evidence="1">
    <location>
        <begin position="42"/>
        <end position="52"/>
    </location>
</feature>
<sequence length="236" mass="27096">MSDSELGGAQDLNQENVKVEESSQDLRNGIDDPVNEQESEGEEKVAIKHQSEDAEDVPGQEEDPEEEQEPEQEPEEEQEPEQEQEQEQEEAQQEEQDDENIYSMRAHKRSNEEEAGGVTKKKNIRKSTRDETPDDGSGFVPFNEDGAYDENNEPVIDYSNEDPSSRKRRLLEEKMTAALKSQTVRRRKTDEDDLERMQDDRIDALKNKMIEAANLDVEKNSQGEIATEKIKLLKEN</sequence>
<evidence type="ECO:0000313" key="2">
    <source>
        <dbReference type="EMBL" id="KAK7678656.1"/>
    </source>
</evidence>
<proteinExistence type="predicted"/>
<organism evidence="2 3">
    <name type="scientific">Cerrena zonata</name>
    <dbReference type="NCBI Taxonomy" id="2478898"/>
    <lineage>
        <taxon>Eukaryota</taxon>
        <taxon>Fungi</taxon>
        <taxon>Dikarya</taxon>
        <taxon>Basidiomycota</taxon>
        <taxon>Agaricomycotina</taxon>
        <taxon>Agaricomycetes</taxon>
        <taxon>Polyporales</taxon>
        <taxon>Cerrenaceae</taxon>
        <taxon>Cerrena</taxon>
    </lineage>
</organism>
<feature type="compositionally biased region" description="Acidic residues" evidence="1">
    <location>
        <begin position="53"/>
        <end position="100"/>
    </location>
</feature>